<comment type="subcellular location">
    <subcellularLocation>
        <location evidence="1">Cell membrane</location>
        <topology evidence="1">Multi-pass membrane protein</topology>
    </subcellularLocation>
</comment>
<gene>
    <name evidence="11" type="primary">brnQ1</name>
    <name evidence="11" type="ORF">CMASS_07725</name>
</gene>
<dbReference type="Proteomes" id="UP001220064">
    <property type="component" value="Chromosome"/>
</dbReference>
<feature type="transmembrane region" description="Helical" evidence="9">
    <location>
        <begin position="399"/>
        <end position="421"/>
    </location>
</feature>
<dbReference type="Pfam" id="PF05525">
    <property type="entry name" value="Branch_AA_trans"/>
    <property type="match status" value="1"/>
</dbReference>
<dbReference type="InterPro" id="IPR004685">
    <property type="entry name" value="Brnchd-chn_aa_trnsp_Livcs"/>
</dbReference>
<feature type="transmembrane region" description="Helical" evidence="9">
    <location>
        <begin position="225"/>
        <end position="250"/>
    </location>
</feature>
<feature type="transmembrane region" description="Helical" evidence="9">
    <location>
        <begin position="44"/>
        <end position="64"/>
    </location>
</feature>
<dbReference type="NCBIfam" id="TIGR00796">
    <property type="entry name" value="livcs"/>
    <property type="match status" value="1"/>
</dbReference>
<feature type="transmembrane region" description="Helical" evidence="9">
    <location>
        <begin position="339"/>
        <end position="361"/>
    </location>
</feature>
<keyword evidence="10" id="KW-0732">Signal</keyword>
<keyword evidence="6" id="KW-0029">Amino-acid transport</keyword>
<evidence type="ECO:0000256" key="8">
    <source>
        <dbReference type="ARBA" id="ARBA00023136"/>
    </source>
</evidence>
<name>A0ABY7U8E2_9CORY</name>
<sequence length="431" mass="45387">MTKSRVTTLAAASLMLFSMFFGAGNLIFPPEVGANSGTNFWPAIGGFLLASVILPTLAIIAIAVSGNDVRDLASRGGWLFGLLFSVMAYLSIGAFYALPRTGATAMETAITPLTGWDGAGSSVAFNVIFFAVTLLLAWRPTTIVDTLGKFLTPALVALLFVLIAVAMVTGQRTPAAPMEDYAGHPMVTGLFEGYNTMDAISGLAFGIVVIAALRTKGFKPGKSMVRGTMLTSLFSGALLAVIYLGLAYVAQTVEGSQDYNSGAALLADSAHLTMGTVGQVAFSAIVILACLTTSVGLLTATGEFFAALVPKVNYHYWAVGFTILSLVLAIQGLDTVLLVAVPIITFLYPPAITLIILTVLNPRNNLRYAYRFALWTAVAWSALTVAWDPQWLSVSPGQALGVGWFVPTLIAALIGVAVDFARPVQQEPQSV</sequence>
<accession>A0ABY7U8E2</accession>
<feature type="signal peptide" evidence="10">
    <location>
        <begin position="1"/>
        <end position="23"/>
    </location>
</feature>
<feature type="transmembrane region" description="Helical" evidence="9">
    <location>
        <begin position="150"/>
        <end position="169"/>
    </location>
</feature>
<evidence type="ECO:0000256" key="7">
    <source>
        <dbReference type="ARBA" id="ARBA00022989"/>
    </source>
</evidence>
<evidence type="ECO:0000256" key="10">
    <source>
        <dbReference type="SAM" id="SignalP"/>
    </source>
</evidence>
<feature type="transmembrane region" description="Helical" evidence="9">
    <location>
        <begin position="76"/>
        <end position="98"/>
    </location>
</feature>
<evidence type="ECO:0000256" key="1">
    <source>
        <dbReference type="ARBA" id="ARBA00004651"/>
    </source>
</evidence>
<protein>
    <submittedName>
        <fullName evidence="11">Branched-chain amino acid transport system 2 carrier protein</fullName>
    </submittedName>
</protein>
<reference evidence="11 12" key="1">
    <citation type="submission" date="2020-10" db="EMBL/GenBank/DDBJ databases">
        <title>Complete genome sequence of Corynebacterium massiliense DSM 45435, type strain of Corynebacterium massiliense.</title>
        <authorList>
            <person name="Busche T."/>
            <person name="Kalinowski J."/>
            <person name="Ruckert C."/>
        </authorList>
    </citation>
    <scope>NUCLEOTIDE SEQUENCE [LARGE SCALE GENOMIC DNA]</scope>
    <source>
        <strain evidence="11 12">DSM 45435</strain>
    </source>
</reference>
<keyword evidence="4" id="KW-1003">Cell membrane</keyword>
<evidence type="ECO:0000256" key="5">
    <source>
        <dbReference type="ARBA" id="ARBA00022692"/>
    </source>
</evidence>
<feature type="transmembrane region" description="Helical" evidence="9">
    <location>
        <begin position="194"/>
        <end position="213"/>
    </location>
</feature>
<evidence type="ECO:0000256" key="4">
    <source>
        <dbReference type="ARBA" id="ARBA00022475"/>
    </source>
</evidence>
<keyword evidence="3" id="KW-0813">Transport</keyword>
<feature type="transmembrane region" description="Helical" evidence="9">
    <location>
        <begin position="280"/>
        <end position="302"/>
    </location>
</feature>
<evidence type="ECO:0000256" key="9">
    <source>
        <dbReference type="SAM" id="Phobius"/>
    </source>
</evidence>
<keyword evidence="8 9" id="KW-0472">Membrane</keyword>
<evidence type="ECO:0000256" key="3">
    <source>
        <dbReference type="ARBA" id="ARBA00022448"/>
    </source>
</evidence>
<keyword evidence="7 9" id="KW-1133">Transmembrane helix</keyword>
<comment type="similarity">
    <text evidence="2">Belongs to the branched chain amino acid transporter family.</text>
</comment>
<feature type="chain" id="PRO_5046683547" evidence="10">
    <location>
        <begin position="24"/>
        <end position="431"/>
    </location>
</feature>
<feature type="transmembrane region" description="Helical" evidence="9">
    <location>
        <begin position="118"/>
        <end position="138"/>
    </location>
</feature>
<dbReference type="PANTHER" id="PTHR30588">
    <property type="entry name" value="BRANCHED-CHAIN AMINO ACID TRANSPORT SYSTEM 2 CARRIER PROTEIN"/>
    <property type="match status" value="1"/>
</dbReference>
<evidence type="ECO:0000313" key="12">
    <source>
        <dbReference type="Proteomes" id="UP001220064"/>
    </source>
</evidence>
<dbReference type="PANTHER" id="PTHR30588:SF0">
    <property type="entry name" value="BRANCHED-CHAIN AMINO ACID PERMEASE BRNQ"/>
    <property type="match status" value="1"/>
</dbReference>
<evidence type="ECO:0000256" key="2">
    <source>
        <dbReference type="ARBA" id="ARBA00008540"/>
    </source>
</evidence>
<proteinExistence type="inferred from homology"/>
<dbReference type="RefSeq" id="WP_033399619.1">
    <property type="nucleotide sequence ID" value="NZ_ATVG01000008.1"/>
</dbReference>
<evidence type="ECO:0000256" key="6">
    <source>
        <dbReference type="ARBA" id="ARBA00022970"/>
    </source>
</evidence>
<evidence type="ECO:0000313" key="11">
    <source>
        <dbReference type="EMBL" id="WCZ32975.1"/>
    </source>
</evidence>
<feature type="transmembrane region" description="Helical" evidence="9">
    <location>
        <begin position="314"/>
        <end position="333"/>
    </location>
</feature>
<feature type="transmembrane region" description="Helical" evidence="9">
    <location>
        <begin position="368"/>
        <end position="387"/>
    </location>
</feature>
<keyword evidence="12" id="KW-1185">Reference proteome</keyword>
<keyword evidence="5 9" id="KW-0812">Transmembrane</keyword>
<organism evidence="11 12">
    <name type="scientific">Corynebacterium massiliense DSM 45435</name>
    <dbReference type="NCBI Taxonomy" id="1121364"/>
    <lineage>
        <taxon>Bacteria</taxon>
        <taxon>Bacillati</taxon>
        <taxon>Actinomycetota</taxon>
        <taxon>Actinomycetes</taxon>
        <taxon>Mycobacteriales</taxon>
        <taxon>Corynebacteriaceae</taxon>
        <taxon>Corynebacterium</taxon>
    </lineage>
</organism>
<dbReference type="EMBL" id="CP063189">
    <property type="protein sequence ID" value="WCZ32975.1"/>
    <property type="molecule type" value="Genomic_DNA"/>
</dbReference>